<dbReference type="InterPro" id="IPR002525">
    <property type="entry name" value="Transp_IS110-like_N"/>
</dbReference>
<accession>A0AAQ0D627</accession>
<dbReference type="Pfam" id="PF01548">
    <property type="entry name" value="DEDD_Tnp_IS110"/>
    <property type="match status" value="1"/>
</dbReference>
<gene>
    <name evidence="3" type="ORF">IPU22_11165</name>
    <name evidence="4" type="ORF">IPU22_11470</name>
</gene>
<dbReference type="AlphaFoldDB" id="A0AAQ0D627"/>
<proteinExistence type="predicted"/>
<protein>
    <submittedName>
        <fullName evidence="3">IS110 family transposase</fullName>
    </submittedName>
</protein>
<evidence type="ECO:0000259" key="1">
    <source>
        <dbReference type="Pfam" id="PF01548"/>
    </source>
</evidence>
<dbReference type="GO" id="GO:0003677">
    <property type="term" value="F:DNA binding"/>
    <property type="evidence" value="ECO:0007669"/>
    <property type="project" value="InterPro"/>
</dbReference>
<dbReference type="PANTHER" id="PTHR33055">
    <property type="entry name" value="TRANSPOSASE FOR INSERTION SEQUENCE ELEMENT IS1111A"/>
    <property type="match status" value="1"/>
</dbReference>
<evidence type="ECO:0000313" key="4">
    <source>
        <dbReference type="EMBL" id="QUM69171.1"/>
    </source>
</evidence>
<organism evidence="3 5">
    <name type="scientific">Staphylococcus delphini</name>
    <dbReference type="NCBI Taxonomy" id="53344"/>
    <lineage>
        <taxon>Bacteria</taxon>
        <taxon>Bacillati</taxon>
        <taxon>Bacillota</taxon>
        <taxon>Bacilli</taxon>
        <taxon>Bacillales</taxon>
        <taxon>Staphylococcaceae</taxon>
        <taxon>Staphylococcus</taxon>
        <taxon>Staphylococcus intermedius group</taxon>
    </lineage>
</organism>
<dbReference type="InterPro" id="IPR003346">
    <property type="entry name" value="Transposase_20"/>
</dbReference>
<dbReference type="EMBL" id="CP063367">
    <property type="protein sequence ID" value="QUM69171.1"/>
    <property type="molecule type" value="Genomic_DNA"/>
</dbReference>
<evidence type="ECO:0000313" key="5">
    <source>
        <dbReference type="Proteomes" id="UP000675994"/>
    </source>
</evidence>
<reference evidence="3" key="1">
    <citation type="journal article" date="2021" name="Front. Microbiol.">
        <title>Presence and Characterization of a Novel cfr-Carrying Tn558 Transposon Derivative in Staphylococcus delphini Isolated From Retail Food.</title>
        <authorList>
            <person name="Zhang F."/>
            <person name="Wu S."/>
            <person name="Huang J."/>
            <person name="Yang R."/>
            <person name="Zhang J."/>
            <person name="Lei T."/>
            <person name="Dai J."/>
            <person name="Ding Y."/>
            <person name="Xue L."/>
            <person name="Wang J."/>
            <person name="Chen M."/>
            <person name="Wu Q."/>
        </authorList>
    </citation>
    <scope>NUCLEOTIDE SEQUENCE</scope>
    <source>
        <strain evidence="3">2794-1</strain>
    </source>
</reference>
<name>A0AAQ0D627_9STAP</name>
<dbReference type="Proteomes" id="UP000675994">
    <property type="component" value="Chromosome"/>
</dbReference>
<sequence length="407" mass="48074">MHIFGIDISKASAFVVHYEDETFVKELDLFYDSKSLLQFYTYLKCFEDKLLIFEATGVYSTIIRQFCINHNIKHICINPLEAHFKMKSLRRYKTDKVDAHKLAHLGFTLDEKYIIHHTSDEDIERKSYTRLIMRIEDDLTKLKTRLKERLSQVFPSLQDLVKHNYNIPNLRLINLFAHPQFVLNLTKQQLKKLIKQHNNCQKTHLENLTIKLVEWAQNTYITVHEEHPLVEEIKDITEDLIRLIGRKKNYVAKLKKLCADQKLYHVLLSINGVGEQNAALLTGELGNIDRFETNKQLNAFVGIDIVRYESGTIYKKDHINRRGSSVARKILYQMVELFIMNQHRQQNHICDYYYKLKEPPYNKHHKVAMIACVNKLIKVMHYLNTTNSKYDYQRATRHLKANSIKPS</sequence>
<feature type="domain" description="Transposase IS110-like N-terminal" evidence="1">
    <location>
        <begin position="5"/>
        <end position="155"/>
    </location>
</feature>
<dbReference type="NCBIfam" id="NF033542">
    <property type="entry name" value="transpos_IS110"/>
    <property type="match status" value="1"/>
</dbReference>
<dbReference type="InterPro" id="IPR047650">
    <property type="entry name" value="Transpos_IS110"/>
</dbReference>
<evidence type="ECO:0000313" key="3">
    <source>
        <dbReference type="EMBL" id="QUM69113.1"/>
    </source>
</evidence>
<dbReference type="EMBL" id="CP063367">
    <property type="protein sequence ID" value="QUM69113.1"/>
    <property type="molecule type" value="Genomic_DNA"/>
</dbReference>
<dbReference type="GO" id="GO:0006313">
    <property type="term" value="P:DNA transposition"/>
    <property type="evidence" value="ECO:0007669"/>
    <property type="project" value="InterPro"/>
</dbReference>
<dbReference type="Pfam" id="PF02371">
    <property type="entry name" value="Transposase_20"/>
    <property type="match status" value="1"/>
</dbReference>
<dbReference type="RefSeq" id="WP_212574766.1">
    <property type="nucleotide sequence ID" value="NZ_CP063367.1"/>
</dbReference>
<dbReference type="GO" id="GO:0004803">
    <property type="term" value="F:transposase activity"/>
    <property type="evidence" value="ECO:0007669"/>
    <property type="project" value="InterPro"/>
</dbReference>
<feature type="domain" description="Transposase IS116/IS110/IS902 C-terminal" evidence="2">
    <location>
        <begin position="265"/>
        <end position="343"/>
    </location>
</feature>
<dbReference type="PANTHER" id="PTHR33055:SF17">
    <property type="entry name" value="THIRD ORF IN TRANSPOSON ISC1491"/>
    <property type="match status" value="1"/>
</dbReference>
<evidence type="ECO:0000259" key="2">
    <source>
        <dbReference type="Pfam" id="PF02371"/>
    </source>
</evidence>